<feature type="region of interest" description="Disordered" evidence="1">
    <location>
        <begin position="414"/>
        <end position="517"/>
    </location>
</feature>
<feature type="domain" description="HD/PDEase" evidence="2">
    <location>
        <begin position="50"/>
        <end position="224"/>
    </location>
</feature>
<protein>
    <submittedName>
        <fullName evidence="3">Integrating conjugative element relaxase (TIGR03760 family)</fullName>
    </submittedName>
</protein>
<dbReference type="InterPro" id="IPR011093">
    <property type="entry name" value="TraI_2_C"/>
</dbReference>
<gene>
    <name evidence="3" type="ORF">DES41_111152</name>
</gene>
<evidence type="ECO:0000256" key="1">
    <source>
        <dbReference type="SAM" id="MobiDB-lite"/>
    </source>
</evidence>
<dbReference type="AlphaFoldDB" id="A0A368XJI8"/>
<dbReference type="Gene3D" id="1.10.3210.40">
    <property type="match status" value="1"/>
</dbReference>
<comment type="caution">
    <text evidence="3">The sequence shown here is derived from an EMBL/GenBank/DDBJ whole genome shotgun (WGS) entry which is preliminary data.</text>
</comment>
<feature type="compositionally biased region" description="Low complexity" evidence="1">
    <location>
        <begin position="584"/>
        <end position="596"/>
    </location>
</feature>
<feature type="region of interest" description="Disordered" evidence="1">
    <location>
        <begin position="608"/>
        <end position="633"/>
    </location>
</feature>
<accession>A0A368XJI8</accession>
<dbReference type="Pfam" id="PF07515">
    <property type="entry name" value="TraI_2_C"/>
    <property type="match status" value="1"/>
</dbReference>
<evidence type="ECO:0000313" key="3">
    <source>
        <dbReference type="EMBL" id="RCW66194.1"/>
    </source>
</evidence>
<dbReference type="SMART" id="SM00471">
    <property type="entry name" value="HDc"/>
    <property type="match status" value="1"/>
</dbReference>
<feature type="compositionally biased region" description="Low complexity" evidence="1">
    <location>
        <begin position="488"/>
        <end position="498"/>
    </location>
</feature>
<dbReference type="NCBIfam" id="TIGR03760">
    <property type="entry name" value="ICE_TraI_Pfluor"/>
    <property type="match status" value="1"/>
</dbReference>
<feature type="compositionally biased region" description="Basic and acidic residues" evidence="1">
    <location>
        <begin position="609"/>
        <end position="625"/>
    </location>
</feature>
<dbReference type="SUPFAM" id="SSF46785">
    <property type="entry name" value="Winged helix' DNA-binding domain"/>
    <property type="match status" value="1"/>
</dbReference>
<dbReference type="Proteomes" id="UP000252884">
    <property type="component" value="Unassembled WGS sequence"/>
</dbReference>
<keyword evidence="4" id="KW-1185">Reference proteome</keyword>
<dbReference type="Pfam" id="PF07514">
    <property type="entry name" value="TraI_2"/>
    <property type="match status" value="1"/>
</dbReference>
<dbReference type="EMBL" id="QPJK01000011">
    <property type="protein sequence ID" value="RCW66194.1"/>
    <property type="molecule type" value="Genomic_DNA"/>
</dbReference>
<dbReference type="InterPro" id="IPR036390">
    <property type="entry name" value="WH_DNA-bd_sf"/>
</dbReference>
<dbReference type="NCBIfam" id="NF041494">
    <property type="entry name" value="MobH"/>
    <property type="match status" value="1"/>
</dbReference>
<name>A0A368XJI8_9BURK</name>
<dbReference type="InterPro" id="IPR011119">
    <property type="entry name" value="Unchr_helicase_relaxase_TraI"/>
</dbReference>
<reference evidence="3 4" key="1">
    <citation type="submission" date="2018-07" db="EMBL/GenBank/DDBJ databases">
        <title>Genomic Encyclopedia of Type Strains, Phase IV (KMG-IV): sequencing the most valuable type-strain genomes for metagenomic binning, comparative biology and taxonomic classification.</title>
        <authorList>
            <person name="Goeker M."/>
        </authorList>
    </citation>
    <scope>NUCLEOTIDE SEQUENCE [LARGE SCALE GENOMIC DNA]</scope>
    <source>
        <strain evidence="3 4">DSM 21634</strain>
    </source>
</reference>
<feature type="compositionally biased region" description="Polar residues" evidence="1">
    <location>
        <begin position="572"/>
        <end position="581"/>
    </location>
</feature>
<organism evidence="3 4">
    <name type="scientific">Pseudorhodoferax soli</name>
    <dbReference type="NCBI Taxonomy" id="545864"/>
    <lineage>
        <taxon>Bacteria</taxon>
        <taxon>Pseudomonadati</taxon>
        <taxon>Pseudomonadota</taxon>
        <taxon>Betaproteobacteria</taxon>
        <taxon>Burkholderiales</taxon>
        <taxon>Comamonadaceae</taxon>
    </lineage>
</organism>
<sequence length="777" mass="83512">MVQADKALREIWRRTRLAQPVWQRDCLSAIHRYAEFVQLLPASEAHHHAHAGGLLAHTIEMLLAALAWRGGRLLPEGAPIEIIDAQRDEWTLVVFYSALLHDIAKPMSDLMVSWRTVGMADGVRWQPMSGSLNQVAAGKTGAEYLVEFTPKSLRDYRAHSRLAMLLLPHIASATALAFLARQPAAFEALQRYLSGEDKDSLVARIVREADKASTRRALQHGSRARFATATAVPLVDLLMQAVQDMLRKGTELPLNRSGAAAWVFEDSIWFVAKRLADATRGWIKANAPDEAVPGDDKNDRLFDTWQEYGCLVANPQSGQAIWYVTVHGEGEDGASAQGEGAPTGYAHSLSVLRFPLSKFYADPEHYPPAMRGRIEVLAKRGAKDEAAALASDGGPATSGTSARSATLAPLSGVAMREGGMPQPSMEQREETVAEAGTRKAAPVVSNSPEAAAVAQASKPANRNDPLHKAPAFNKPRAAGAKNSGNTLAPAPAAPASSSDQVEHAPAAARQEHAVPMPREPIFGEFGVDEFLDPDDAAEDQRSGRAKKDRQLARSSIIDEPEAVEPPPQEQPSTAETFNPTLTFGRDGAADDGAGLLLRPGGMFSSAVADQERTAGTRQEPQRAEASESMPQAVLLRPNLPMIPNGAGKQPKASDAALEFMRWVQTSLVDRSIKYNESGAVVHFVPQGMALVSPLIFKLFAESCVGADGPSDEIAMQVQKDVIRAGWHMAGPNRTNIIKFTVHGRGDAVVGKLAAVVLCEPGNWVQPVPPSNPALRVA</sequence>
<dbReference type="InterPro" id="IPR003607">
    <property type="entry name" value="HD/PDEase_dom"/>
</dbReference>
<dbReference type="InterPro" id="IPR022391">
    <property type="entry name" value="ICE_relaxase_PFGI-1"/>
</dbReference>
<evidence type="ECO:0000313" key="4">
    <source>
        <dbReference type="Proteomes" id="UP000252884"/>
    </source>
</evidence>
<proteinExistence type="predicted"/>
<evidence type="ECO:0000259" key="2">
    <source>
        <dbReference type="SMART" id="SM00471"/>
    </source>
</evidence>
<feature type="region of interest" description="Disordered" evidence="1">
    <location>
        <begin position="533"/>
        <end position="596"/>
    </location>
</feature>